<dbReference type="Proteomes" id="UP000887013">
    <property type="component" value="Unassembled WGS sequence"/>
</dbReference>
<keyword evidence="2" id="KW-1185">Reference proteome</keyword>
<accession>A0A8X6PCE3</accession>
<proteinExistence type="predicted"/>
<gene>
    <name evidence="1" type="ORF">NPIL_53891</name>
</gene>
<sequence length="91" mass="10165">MVVFSSKKSSLRFSVSQWEGFNKRSWVGDWVMTLWSLIGKAANRMGASINELAGSQLSKFTMHPSRTCHTANHVDLCQLLLSGCCWGMIPN</sequence>
<evidence type="ECO:0000313" key="2">
    <source>
        <dbReference type="Proteomes" id="UP000887013"/>
    </source>
</evidence>
<name>A0A8X6PCE3_NEPPI</name>
<reference evidence="1" key="1">
    <citation type="submission" date="2020-08" db="EMBL/GenBank/DDBJ databases">
        <title>Multicomponent nature underlies the extraordinary mechanical properties of spider dragline silk.</title>
        <authorList>
            <person name="Kono N."/>
            <person name="Nakamura H."/>
            <person name="Mori M."/>
            <person name="Yoshida Y."/>
            <person name="Ohtoshi R."/>
            <person name="Malay A.D."/>
            <person name="Moran D.A.P."/>
            <person name="Tomita M."/>
            <person name="Numata K."/>
            <person name="Arakawa K."/>
        </authorList>
    </citation>
    <scope>NUCLEOTIDE SEQUENCE</scope>
</reference>
<organism evidence="1 2">
    <name type="scientific">Nephila pilipes</name>
    <name type="common">Giant wood spider</name>
    <name type="synonym">Nephila maculata</name>
    <dbReference type="NCBI Taxonomy" id="299642"/>
    <lineage>
        <taxon>Eukaryota</taxon>
        <taxon>Metazoa</taxon>
        <taxon>Ecdysozoa</taxon>
        <taxon>Arthropoda</taxon>
        <taxon>Chelicerata</taxon>
        <taxon>Arachnida</taxon>
        <taxon>Araneae</taxon>
        <taxon>Araneomorphae</taxon>
        <taxon>Entelegynae</taxon>
        <taxon>Araneoidea</taxon>
        <taxon>Nephilidae</taxon>
        <taxon>Nephila</taxon>
    </lineage>
</organism>
<comment type="caution">
    <text evidence="1">The sequence shown here is derived from an EMBL/GenBank/DDBJ whole genome shotgun (WGS) entry which is preliminary data.</text>
</comment>
<protein>
    <submittedName>
        <fullName evidence="1">Uncharacterized protein</fullName>
    </submittedName>
</protein>
<evidence type="ECO:0000313" key="1">
    <source>
        <dbReference type="EMBL" id="GFT60369.1"/>
    </source>
</evidence>
<dbReference type="AlphaFoldDB" id="A0A8X6PCE3"/>
<dbReference type="EMBL" id="BMAW01018810">
    <property type="protein sequence ID" value="GFT60369.1"/>
    <property type="molecule type" value="Genomic_DNA"/>
</dbReference>